<sequence>MLRSFNPPFMEKSNPRKGSQGVPVAYPPPFRRLRGYAFDPSLSLHLETASINHAVFEIPWEVGLEPGPTGEYVRVLDVDAASQCWYEPVDLNELEIAAQNGLPPSEGNPQFHQQMVYAAAVNTICNFEQALGRPVFWAPLYDDTRPPGKKEVFIQHLRLYPHAIRAANAYYSPAKRAILFGYFPGPSGMVFSCLSSDIIAHETTHALLDGLHRRYLEDTNEDVLAFHEGFADLVALFQHFTFPEVLRHQIRKTRGDLALPSLLGELAREFGEATGGYGALRSAIGTWDEKGAWRPIEPDPERLRTVQEPHDRGAVLVAAVFGAFLAVNKARCEDLLRLATGGTGVLPAGAIGGDLVDRLAVETNKTAGTFLTVCIRALDYTPWTDLTFGDYLRALITADHDMVPDDRIGLRVALIESFRRWGIVPAGLKVLSEEQLRWPYAAQDLDPRERKVLTKAASALRSRITETLFLQDREALFEKLREARRFTHEYLRSALAADADPVTRSAFERTTGLSLDPGLPGIFLNERQEVAFEVHALYPALRVSPSGTTLKQLVVTVAQRRRLPVDPEDPDRGTFDFRGGATLIFDLEGKEPRLRYTIPRPIDSGERLAAIRAYFRRRGLEGVGLRATYFGAPPPGGMDLEDECFGLLHGER</sequence>
<gene>
    <name evidence="2" type="ORF">METEAL_18770</name>
</gene>
<proteinExistence type="predicted"/>
<dbReference type="EMBL" id="AP027080">
    <property type="protein sequence ID" value="BDU72703.1"/>
    <property type="molecule type" value="Genomic_DNA"/>
</dbReference>
<evidence type="ECO:0008006" key="4">
    <source>
        <dbReference type="Google" id="ProtNLM"/>
    </source>
</evidence>
<reference evidence="3" key="1">
    <citation type="journal article" date="2023" name="Int. J. Syst. Evol. Microbiol.">
        <title>Mesoterricola silvestris gen. nov., sp. nov., Mesoterricola sediminis sp. nov., Geothrix oryzae sp. nov., Geothrix edaphica sp. nov., Geothrix rubra sp. nov., and Geothrix limicola sp. nov., six novel members of Acidobacteriota isolated from soils.</title>
        <authorList>
            <person name="Itoh H."/>
            <person name="Sugisawa Y."/>
            <person name="Mise K."/>
            <person name="Xu Z."/>
            <person name="Kuniyasu M."/>
            <person name="Ushijima N."/>
            <person name="Kawano K."/>
            <person name="Kobayashi E."/>
            <person name="Shiratori Y."/>
            <person name="Masuda Y."/>
            <person name="Senoo K."/>
        </authorList>
    </citation>
    <scope>NUCLEOTIDE SEQUENCE [LARGE SCALE GENOMIC DNA]</scope>
    <source>
        <strain evidence="3">W79</strain>
    </source>
</reference>
<keyword evidence="3" id="KW-1185">Reference proteome</keyword>
<feature type="region of interest" description="Disordered" evidence="1">
    <location>
        <begin position="1"/>
        <end position="22"/>
    </location>
</feature>
<dbReference type="AlphaFoldDB" id="A0AA48GYH9"/>
<protein>
    <recommendedName>
        <fullName evidence="4">Peptidase M4</fullName>
    </recommendedName>
</protein>
<evidence type="ECO:0000313" key="3">
    <source>
        <dbReference type="Proteomes" id="UP001238179"/>
    </source>
</evidence>
<evidence type="ECO:0000256" key="1">
    <source>
        <dbReference type="SAM" id="MobiDB-lite"/>
    </source>
</evidence>
<dbReference type="KEGG" id="msil:METEAL_18770"/>
<dbReference type="SUPFAM" id="SSF55486">
    <property type="entry name" value="Metalloproteases ('zincins'), catalytic domain"/>
    <property type="match status" value="1"/>
</dbReference>
<evidence type="ECO:0000313" key="2">
    <source>
        <dbReference type="EMBL" id="BDU72703.1"/>
    </source>
</evidence>
<accession>A0AA48GYH9</accession>
<dbReference type="CDD" id="cd09598">
    <property type="entry name" value="M4_like"/>
    <property type="match status" value="1"/>
</dbReference>
<name>A0AA48GYH9_9BACT</name>
<dbReference type="Proteomes" id="UP001238179">
    <property type="component" value="Chromosome"/>
</dbReference>
<organism evidence="2 3">
    <name type="scientific">Mesoterricola silvestris</name>
    <dbReference type="NCBI Taxonomy" id="2927979"/>
    <lineage>
        <taxon>Bacteria</taxon>
        <taxon>Pseudomonadati</taxon>
        <taxon>Acidobacteriota</taxon>
        <taxon>Holophagae</taxon>
        <taxon>Holophagales</taxon>
        <taxon>Holophagaceae</taxon>
        <taxon>Mesoterricola</taxon>
    </lineage>
</organism>